<keyword evidence="2" id="KW-1185">Reference proteome</keyword>
<dbReference type="InterPro" id="IPR025358">
    <property type="entry name" value="DUF4262"/>
</dbReference>
<proteinExistence type="predicted"/>
<dbReference type="KEGG" id="psic:J4E96_03600"/>
<organism evidence="1 2">
    <name type="scientific">Pengzhenrongella sicca</name>
    <dbReference type="NCBI Taxonomy" id="2819238"/>
    <lineage>
        <taxon>Bacteria</taxon>
        <taxon>Bacillati</taxon>
        <taxon>Actinomycetota</taxon>
        <taxon>Actinomycetes</taxon>
        <taxon>Micrococcales</taxon>
        <taxon>Pengzhenrongella</taxon>
    </lineage>
</organism>
<sequence length="164" mass="18084">MAHQDSDPQMTAWLDQHAQLVADQIRVHGVHISYVFGDPQLEQTSIAYTVGLFGIGHPELLAVGLDPDTAMSLLNDVAKRVRGGRQLVVGELLTFDAWGHRVVVEESPNPGEIVFTANSHYQRPPQASVAVLQLTYDDLGGRFPWDEAYAVDPWIQPRPGTFTA</sequence>
<dbReference type="Pfam" id="PF14081">
    <property type="entry name" value="DUF4262"/>
    <property type="match status" value="1"/>
</dbReference>
<evidence type="ECO:0000313" key="1">
    <source>
        <dbReference type="EMBL" id="QTE30116.1"/>
    </source>
</evidence>
<gene>
    <name evidence="1" type="ORF">J4E96_03600</name>
</gene>
<dbReference type="RefSeq" id="WP_227424432.1">
    <property type="nucleotide sequence ID" value="NZ_CP071868.1"/>
</dbReference>
<reference evidence="1" key="1">
    <citation type="submission" date="2021-03" db="EMBL/GenBank/DDBJ databases">
        <title>Pengzhenrongella sicca gen. nov., sp. nov., a new member of suborder Micrococcineae isolated from High-Arctic tundra soil.</title>
        <authorList>
            <person name="Peng F."/>
        </authorList>
    </citation>
    <scope>NUCLEOTIDE SEQUENCE</scope>
    <source>
        <strain evidence="1">LRZ-2</strain>
    </source>
</reference>
<name>A0A8A4ZHW4_9MICO</name>
<dbReference type="AlphaFoldDB" id="A0A8A4ZHW4"/>
<evidence type="ECO:0000313" key="2">
    <source>
        <dbReference type="Proteomes" id="UP000663937"/>
    </source>
</evidence>
<protein>
    <submittedName>
        <fullName evidence="1">DUF4262 domain-containing protein</fullName>
    </submittedName>
</protein>
<accession>A0A8A4ZHW4</accession>
<dbReference type="EMBL" id="CP071868">
    <property type="protein sequence ID" value="QTE30116.1"/>
    <property type="molecule type" value="Genomic_DNA"/>
</dbReference>
<dbReference type="Proteomes" id="UP000663937">
    <property type="component" value="Chromosome"/>
</dbReference>